<feature type="compositionally biased region" description="Polar residues" evidence="3">
    <location>
        <begin position="441"/>
        <end position="462"/>
    </location>
</feature>
<dbReference type="GO" id="GO:0019888">
    <property type="term" value="F:protein phosphatase regulator activity"/>
    <property type="evidence" value="ECO:0007669"/>
    <property type="project" value="TreeGrafter"/>
</dbReference>
<dbReference type="InterPro" id="IPR021133">
    <property type="entry name" value="HEAT_type_2"/>
</dbReference>
<evidence type="ECO:0000256" key="2">
    <source>
        <dbReference type="PROSITE-ProRule" id="PRU00103"/>
    </source>
</evidence>
<dbReference type="Gene3D" id="2.30.42.10">
    <property type="match status" value="1"/>
</dbReference>
<evidence type="ECO:0000256" key="1">
    <source>
        <dbReference type="ARBA" id="ARBA00022737"/>
    </source>
</evidence>
<dbReference type="SUPFAM" id="SSF48371">
    <property type="entry name" value="ARM repeat"/>
    <property type="match status" value="1"/>
</dbReference>
<dbReference type="InterPro" id="IPR036034">
    <property type="entry name" value="PDZ_sf"/>
</dbReference>
<dbReference type="InterPro" id="IPR051023">
    <property type="entry name" value="PP2A_Regulatory_Subunit_A"/>
</dbReference>
<keyword evidence="1" id="KW-0677">Repeat</keyword>
<feature type="domain" description="PDZ" evidence="4">
    <location>
        <begin position="537"/>
        <end position="613"/>
    </location>
</feature>
<dbReference type="InterPro" id="IPR011989">
    <property type="entry name" value="ARM-like"/>
</dbReference>
<feature type="region of interest" description="Disordered" evidence="3">
    <location>
        <begin position="492"/>
        <end position="530"/>
    </location>
</feature>
<feature type="repeat" description="HEAT" evidence="2">
    <location>
        <begin position="1341"/>
        <end position="1379"/>
    </location>
</feature>
<feature type="compositionally biased region" description="Low complexity" evidence="3">
    <location>
        <begin position="157"/>
        <end position="173"/>
    </location>
</feature>
<accession>A0A8J9X508</accession>
<dbReference type="InterPro" id="IPR016024">
    <property type="entry name" value="ARM-type_fold"/>
</dbReference>
<dbReference type="CDD" id="cd00136">
    <property type="entry name" value="PDZ_canonical"/>
    <property type="match status" value="1"/>
</dbReference>
<feature type="region of interest" description="Disordered" evidence="3">
    <location>
        <begin position="786"/>
        <end position="828"/>
    </location>
</feature>
<feature type="compositionally biased region" description="Polar residues" evidence="3">
    <location>
        <begin position="177"/>
        <end position="198"/>
    </location>
</feature>
<feature type="compositionally biased region" description="Polar residues" evidence="3">
    <location>
        <begin position="107"/>
        <end position="118"/>
    </location>
</feature>
<dbReference type="Gene3D" id="1.25.10.10">
    <property type="entry name" value="Leucine-rich Repeat Variant"/>
    <property type="match status" value="1"/>
</dbReference>
<dbReference type="Pfam" id="PF00595">
    <property type="entry name" value="PDZ"/>
    <property type="match status" value="1"/>
</dbReference>
<dbReference type="EMBL" id="OU594960">
    <property type="protein sequence ID" value="CAG9283669.1"/>
    <property type="molecule type" value="Genomic_DNA"/>
</dbReference>
<name>A0A8J9X508_PHATR</name>
<feature type="region of interest" description="Disordered" evidence="3">
    <location>
        <begin position="41"/>
        <end position="213"/>
    </location>
</feature>
<feature type="compositionally biased region" description="Low complexity" evidence="3">
    <location>
        <begin position="60"/>
        <end position="69"/>
    </location>
</feature>
<dbReference type="SMART" id="SM00228">
    <property type="entry name" value="PDZ"/>
    <property type="match status" value="1"/>
</dbReference>
<sequence length="1565" mass="170011">MEAIDASGGLDGSMSTDNALVVDARDVDTDTHKATETVASMETSELDSDTFLDSTPSHLNSTNTSNSSTGVDFESSATTALQEAVKVESETNVEADDETVDAPSIQHIVSNETPTSDTEGLDSSDITIVTNSTTETFTSINRTDPTSPHPPDAITRETLLSHATTTSSSTNEESSLRVETSLDTATTPTNPMEVQTKQPQKKAEDEEDDDVSSKAAVALAAVAAAATANHKSPAEAAKEARAAAQSFIKPADHHHGHSVSSVKRTIQTVPLATVQTHLRAKALETGSVVADKLCQGENDAFLQYLLLLEYFRATVVHEDDDPDHLSIGSNHSQHELEQAARAAEACDKVLTLLKKIDLAYDSLVNMLPAEVERLQQPSFDEDSSDYDQDYETPVVIPDLLPPCTFPGGDKTVAFFKACMGTEGEAPAIASDDTSLEEVREQANSIDGNDSLDQPSTPTSKGNASLIPPASPKHPIASNTNVFSMFRRNTTPSKGILGSLRRRTGNASTTARDTDSSLRVSETTESTQAPSCRPGEYVVKIEREMLGLTVENVLERTVVRTVLASGPAKKAGAKIGSLIVKVGNVETKNLTHFETIDELRQSQRPLQLVLREVSEDALRLAREEMGRLIRGSGFGTIMDGNRAAEDGEQEVEVEISRPLIEADLRIDAYTNLIRRRIAEVAPQARNKKEEALARVGEKMVWLLTLFVIGFEREAAGRYDITSAENNEPSPVPRRSLHGVHAHSAKEYGDAAKSVSKVLLDYSQRKLDPQPVAQRTRSADFIQHSLETTGGNRRGRKIPPSPIQPQRGTTSVRAVPGAAQQDGSSLGHDKPLLQIGDVLQRTRTFLTDTTSPPAALLRGELIAFLCDVLDIDTDMELSEEDSVSATAGAQAGPINDLGSAGSLLKLIILNCPIMRSPGCEAASSHEDVLDPEFEEEMRRRFGLKEYLSAVDRHKLHAGNRFLAVVHRLAASRSMSARITACSLGPVIWGHLDFPHQLQLRGVVTRALHDVEVIVRKATATVLHEVAELVFDSRCVPWLVLMCERAMTDPEPQLRSAAMTLTWHLAEHLPNAFLGDASQGSAYLRRLPDRNDPIFADVYLLQCKLLPVATRLAEDRSPSVRLAVAAQCDRLCYALGDHWSSVVIDVLLAMLSDADERVRCEAVLCVPRLADIVLLSTSPGETAVSEVSILEALLPAAIKLQKDPSPSVRISLAAAAGDLLTLLVAMQRRSDESSGSSVESPAPSDKSVDIEVGRKYRRQVDDRLIPLVQQLLNDSDPEVTSAALRAVTNASRKSIPPSSPRNRQMSVASEDDSLSITSYQSQTSRDTRQPMILPVLSEVQVLRLLPTLTDLANSRQWRVRQSAVEIVPALLGCTQKLETRSEISKLCVRLMSDSVDAVRKTAAECLCMGGSSLGSHGEDASAEWATSIVIPAIRRCAIHSFSKQRLLSLKMIEVVLLNGACPSKWKGSETDQERLTDSPMRELAAIALSLTSDRIANVRLNVGRILEAVLHDFEDAELSFIREVLLQQMEEEKEREGGGDRDVLFFAKRCVDRASTIIEETSSATSLV</sequence>
<feature type="repeat" description="HEAT" evidence="2">
    <location>
        <begin position="1190"/>
        <end position="1228"/>
    </location>
</feature>
<feature type="compositionally biased region" description="Polar residues" evidence="3">
    <location>
        <begin position="1311"/>
        <end position="1321"/>
    </location>
</feature>
<evidence type="ECO:0000256" key="3">
    <source>
        <dbReference type="SAM" id="MobiDB-lite"/>
    </source>
</evidence>
<gene>
    <name evidence="5" type="ORF">PTTT1_LOCUS23569</name>
</gene>
<feature type="region of interest" description="Disordered" evidence="3">
    <location>
        <begin position="1286"/>
        <end position="1324"/>
    </location>
</feature>
<dbReference type="PANTHER" id="PTHR10648">
    <property type="entry name" value="SERINE/THREONINE-PROTEIN PHOSPHATASE PP2A 65 KDA REGULATORY SUBUNIT"/>
    <property type="match status" value="1"/>
</dbReference>
<feature type="compositionally biased region" description="Polar residues" evidence="3">
    <location>
        <begin position="504"/>
        <end position="529"/>
    </location>
</feature>
<evidence type="ECO:0000313" key="5">
    <source>
        <dbReference type="EMBL" id="CAG9283669.1"/>
    </source>
</evidence>
<dbReference type="PROSITE" id="PS50106">
    <property type="entry name" value="PDZ"/>
    <property type="match status" value="1"/>
</dbReference>
<dbReference type="PANTHER" id="PTHR10648:SF4">
    <property type="entry name" value="PROTEIN PHOSPHATASE 2 (FORMERLY 2A), REGULATORY SUBUNIT A, BETA ISOFORM-RELATED"/>
    <property type="match status" value="1"/>
</dbReference>
<dbReference type="GO" id="GO:0005634">
    <property type="term" value="C:nucleus"/>
    <property type="evidence" value="ECO:0007669"/>
    <property type="project" value="TreeGrafter"/>
</dbReference>
<feature type="compositionally biased region" description="Low complexity" evidence="3">
    <location>
        <begin position="1230"/>
        <end position="1242"/>
    </location>
</feature>
<dbReference type="SUPFAM" id="SSF50156">
    <property type="entry name" value="PDZ domain-like"/>
    <property type="match status" value="1"/>
</dbReference>
<feature type="repeat" description="HEAT" evidence="2">
    <location>
        <begin position="1102"/>
        <end position="1135"/>
    </location>
</feature>
<feature type="region of interest" description="Disordered" evidence="3">
    <location>
        <begin position="427"/>
        <end position="477"/>
    </location>
</feature>
<dbReference type="GO" id="GO:0005829">
    <property type="term" value="C:cytosol"/>
    <property type="evidence" value="ECO:0007669"/>
    <property type="project" value="TreeGrafter"/>
</dbReference>
<reference evidence="5" key="1">
    <citation type="submission" date="2022-02" db="EMBL/GenBank/DDBJ databases">
        <authorList>
            <person name="Giguere J D."/>
        </authorList>
    </citation>
    <scope>NUCLEOTIDE SEQUENCE</scope>
    <source>
        <strain evidence="5">CCAP 1055/1</strain>
    </source>
</reference>
<evidence type="ECO:0000259" key="4">
    <source>
        <dbReference type="PROSITE" id="PS50106"/>
    </source>
</evidence>
<protein>
    <recommendedName>
        <fullName evidence="4">PDZ domain-containing protein</fullName>
    </recommendedName>
</protein>
<dbReference type="InterPro" id="IPR001478">
    <property type="entry name" value="PDZ"/>
</dbReference>
<dbReference type="Proteomes" id="UP000836788">
    <property type="component" value="Chromosome 19"/>
</dbReference>
<dbReference type="PROSITE" id="PS50077">
    <property type="entry name" value="HEAT_REPEAT"/>
    <property type="match status" value="3"/>
</dbReference>
<dbReference type="GO" id="GO:0000159">
    <property type="term" value="C:protein phosphatase type 2A complex"/>
    <property type="evidence" value="ECO:0007669"/>
    <property type="project" value="TreeGrafter"/>
</dbReference>
<feature type="region of interest" description="Disordered" evidence="3">
    <location>
        <begin position="1228"/>
        <end position="1248"/>
    </location>
</feature>
<organism evidence="5">
    <name type="scientific">Phaeodactylum tricornutum</name>
    <name type="common">Diatom</name>
    <dbReference type="NCBI Taxonomy" id="2850"/>
    <lineage>
        <taxon>Eukaryota</taxon>
        <taxon>Sar</taxon>
        <taxon>Stramenopiles</taxon>
        <taxon>Ochrophyta</taxon>
        <taxon>Bacillariophyta</taxon>
        <taxon>Bacillariophyceae</taxon>
        <taxon>Bacillariophycidae</taxon>
        <taxon>Naviculales</taxon>
        <taxon>Phaeodactylaceae</taxon>
        <taxon>Phaeodactylum</taxon>
    </lineage>
</organism>
<feature type="compositionally biased region" description="Acidic residues" evidence="3">
    <location>
        <begin position="91"/>
        <end position="100"/>
    </location>
</feature>
<feature type="compositionally biased region" description="Polar residues" evidence="3">
    <location>
        <begin position="124"/>
        <end position="146"/>
    </location>
</feature>
<proteinExistence type="predicted"/>